<comment type="caution">
    <text evidence="1">The sequence shown here is derived from an EMBL/GenBank/DDBJ whole genome shotgun (WGS) entry which is preliminary data.</text>
</comment>
<sequence length="82" mass="9073">MMREWDPIGVSDDPEAWDEYDAYAGRVYVMLMDERASAEAIAAYLDAAATGHMGLSPSHLLTEASRTTADTLVALRPEFELH</sequence>
<reference evidence="1 2" key="1">
    <citation type="journal article" date="2018" name="Arch. Microbiol.">
        <title>New insights into the metabolic potential of the phototrophic purple bacterium Rhodopila globiformis DSM 161(T) from its draft genome sequence and evidence for a vanadium-dependent nitrogenase.</title>
        <authorList>
            <person name="Imhoff J.F."/>
            <person name="Rahn T."/>
            <person name="Kunzel S."/>
            <person name="Neulinger S.C."/>
        </authorList>
    </citation>
    <scope>NUCLEOTIDE SEQUENCE [LARGE SCALE GENOMIC DNA]</scope>
    <source>
        <strain evidence="1 2">DSM 16996</strain>
    </source>
</reference>
<accession>A0A2S6NA71</accession>
<name>A0A2S6NA71_9HYPH</name>
<dbReference type="EMBL" id="NHSJ01000057">
    <property type="protein sequence ID" value="PPQ31528.1"/>
    <property type="molecule type" value="Genomic_DNA"/>
</dbReference>
<keyword evidence="2" id="KW-1185">Reference proteome</keyword>
<dbReference type="OrthoDB" id="773332at2"/>
<dbReference type="Proteomes" id="UP000239089">
    <property type="component" value="Unassembled WGS sequence"/>
</dbReference>
<gene>
    <name evidence="1" type="ORF">CCR94_09265</name>
</gene>
<protein>
    <submittedName>
        <fullName evidence="1">Uncharacterized protein</fullName>
    </submittedName>
</protein>
<proteinExistence type="predicted"/>
<organism evidence="1 2">
    <name type="scientific">Rhodoblastus sphagnicola</name>
    <dbReference type="NCBI Taxonomy" id="333368"/>
    <lineage>
        <taxon>Bacteria</taxon>
        <taxon>Pseudomonadati</taxon>
        <taxon>Pseudomonadota</taxon>
        <taxon>Alphaproteobacteria</taxon>
        <taxon>Hyphomicrobiales</taxon>
        <taxon>Rhodoblastaceae</taxon>
        <taxon>Rhodoblastus</taxon>
    </lineage>
</organism>
<dbReference type="AlphaFoldDB" id="A0A2S6NA71"/>
<evidence type="ECO:0000313" key="1">
    <source>
        <dbReference type="EMBL" id="PPQ31528.1"/>
    </source>
</evidence>
<evidence type="ECO:0000313" key="2">
    <source>
        <dbReference type="Proteomes" id="UP000239089"/>
    </source>
</evidence>